<reference evidence="2" key="1">
    <citation type="submission" date="2020-09" db="EMBL/GenBank/DDBJ databases">
        <title>Genome-Enabled Discovery of Anthraquinone Biosynthesis in Senna tora.</title>
        <authorList>
            <person name="Kang S.-H."/>
            <person name="Pandey R.P."/>
            <person name="Lee C.-M."/>
            <person name="Sim J.-S."/>
            <person name="Jeong J.-T."/>
            <person name="Choi B.-S."/>
            <person name="Jung M."/>
            <person name="Ginzburg D."/>
            <person name="Zhao K."/>
            <person name="Won S.Y."/>
            <person name="Oh T.-J."/>
            <person name="Yu Y."/>
            <person name="Kim N.-H."/>
            <person name="Lee O.R."/>
            <person name="Lee T.-H."/>
            <person name="Bashyal P."/>
            <person name="Kim T.-S."/>
            <person name="Lee W.-H."/>
            <person name="Kawkins C."/>
            <person name="Kim C.-K."/>
            <person name="Kim J.S."/>
            <person name="Ahn B.O."/>
            <person name="Rhee S.Y."/>
            <person name="Sohng J.K."/>
        </authorList>
    </citation>
    <scope>NUCLEOTIDE SEQUENCE</scope>
    <source>
        <tissue evidence="2">Leaf</tissue>
    </source>
</reference>
<sequence length="283" mass="32451">MRNFSGGRIIIAIKWCKVADLNGSKYLTTSMDATRLLINEGITCFDDLPVEFQQLELKEDIVRNIHLPDVSSEHTNQPFSNIQLKTISELFISFEYSVHFIMATVIKVNTSMDWYYYVCEFCIEELDFEEECYYCYNCGKSLSTPSISDDPLKHTIFLESLLHKVFLIKIFVNEASCIPMPSFEVLSMSWDASLIERWSDKVVPSSNVYMSTTYTNSHSDDKSQDESSPTSPIWTTINQLTRPHNNQGTSLDQCYKVRDVTDSESADTINQPLLENQLTSEID</sequence>
<dbReference type="InterPro" id="IPR012340">
    <property type="entry name" value="NA-bd_OB-fold"/>
</dbReference>
<accession>A0A834WJR2</accession>
<feature type="region of interest" description="Disordered" evidence="1">
    <location>
        <begin position="263"/>
        <end position="283"/>
    </location>
</feature>
<gene>
    <name evidence="2" type="ORF">G2W53_027326</name>
</gene>
<keyword evidence="3" id="KW-1185">Reference proteome</keyword>
<proteinExistence type="predicted"/>
<comment type="caution">
    <text evidence="2">The sequence shown here is derived from an EMBL/GenBank/DDBJ whole genome shotgun (WGS) entry which is preliminary data.</text>
</comment>
<evidence type="ECO:0000256" key="1">
    <source>
        <dbReference type="SAM" id="MobiDB-lite"/>
    </source>
</evidence>
<dbReference type="AlphaFoldDB" id="A0A834WJR2"/>
<protein>
    <submittedName>
        <fullName evidence="2">Replication factor A protein 1-like</fullName>
    </submittedName>
</protein>
<evidence type="ECO:0000313" key="2">
    <source>
        <dbReference type="EMBL" id="KAF7821871.1"/>
    </source>
</evidence>
<feature type="region of interest" description="Disordered" evidence="1">
    <location>
        <begin position="214"/>
        <end position="233"/>
    </location>
</feature>
<evidence type="ECO:0000313" key="3">
    <source>
        <dbReference type="Proteomes" id="UP000634136"/>
    </source>
</evidence>
<dbReference type="EMBL" id="JAAIUW010000008">
    <property type="protein sequence ID" value="KAF7821871.1"/>
    <property type="molecule type" value="Genomic_DNA"/>
</dbReference>
<dbReference type="Proteomes" id="UP000634136">
    <property type="component" value="Unassembled WGS sequence"/>
</dbReference>
<feature type="compositionally biased region" description="Polar residues" evidence="1">
    <location>
        <begin position="266"/>
        <end position="283"/>
    </location>
</feature>
<organism evidence="2 3">
    <name type="scientific">Senna tora</name>
    <dbReference type="NCBI Taxonomy" id="362788"/>
    <lineage>
        <taxon>Eukaryota</taxon>
        <taxon>Viridiplantae</taxon>
        <taxon>Streptophyta</taxon>
        <taxon>Embryophyta</taxon>
        <taxon>Tracheophyta</taxon>
        <taxon>Spermatophyta</taxon>
        <taxon>Magnoliopsida</taxon>
        <taxon>eudicotyledons</taxon>
        <taxon>Gunneridae</taxon>
        <taxon>Pentapetalae</taxon>
        <taxon>rosids</taxon>
        <taxon>fabids</taxon>
        <taxon>Fabales</taxon>
        <taxon>Fabaceae</taxon>
        <taxon>Caesalpinioideae</taxon>
        <taxon>Cassia clade</taxon>
        <taxon>Senna</taxon>
    </lineage>
</organism>
<dbReference type="Gene3D" id="2.40.50.140">
    <property type="entry name" value="Nucleic acid-binding proteins"/>
    <property type="match status" value="1"/>
</dbReference>
<name>A0A834WJR2_9FABA</name>